<dbReference type="GO" id="GO:0016075">
    <property type="term" value="P:rRNA catabolic process"/>
    <property type="evidence" value="ECO:0007669"/>
    <property type="project" value="TreeGrafter"/>
</dbReference>
<dbReference type="Pfam" id="PF18334">
    <property type="entry name" value="XRN1_D2_D3"/>
    <property type="match status" value="1"/>
</dbReference>
<dbReference type="PIRSF" id="PIRSF006743">
    <property type="entry name" value="Exonuclease_Xnr1"/>
    <property type="match status" value="1"/>
</dbReference>
<dbReference type="Gene3D" id="1.25.40.1050">
    <property type="match status" value="1"/>
</dbReference>
<dbReference type="InterPro" id="IPR027073">
    <property type="entry name" value="5_3_exoribonuclease"/>
</dbReference>
<dbReference type="InterPro" id="IPR047007">
    <property type="entry name" value="XRN1_D1_sf"/>
</dbReference>
<dbReference type="InterPro" id="IPR041106">
    <property type="entry name" value="XRN1_D2_D3"/>
</dbReference>
<dbReference type="OrthoDB" id="372487at2759"/>
<dbReference type="Pfam" id="PF17846">
    <property type="entry name" value="XRN_M"/>
    <property type="match status" value="1"/>
</dbReference>
<dbReference type="CDD" id="cd18673">
    <property type="entry name" value="PIN_XRN1-2-like"/>
    <property type="match status" value="1"/>
</dbReference>
<dbReference type="InterPro" id="IPR041385">
    <property type="entry name" value="SH3_12"/>
</dbReference>
<dbReference type="Proteomes" id="UP001162087">
    <property type="component" value="Chromosome 7"/>
</dbReference>
<organism evidence="1 2">
    <name type="scientific">Saccharomyces kudriavzevii (strain ATCC MYA-4449 / AS 2.2408 / CBS 8840 / NBRC 1802 / NCYC 2889)</name>
    <name type="common">Yeast</name>
    <dbReference type="NCBI Taxonomy" id="226230"/>
    <lineage>
        <taxon>Eukaryota</taxon>
        <taxon>Fungi</taxon>
        <taxon>Dikarya</taxon>
        <taxon>Ascomycota</taxon>
        <taxon>Saccharomycotina</taxon>
        <taxon>Saccharomycetes</taxon>
        <taxon>Saccharomycetales</taxon>
        <taxon>Saccharomycetaceae</taxon>
        <taxon>Saccharomyces</taxon>
    </lineage>
</organism>
<dbReference type="Gene3D" id="2.30.30.30">
    <property type="match status" value="1"/>
</dbReference>
<dbReference type="Pfam" id="PF18332">
    <property type="entry name" value="XRN1_D1"/>
    <property type="match status" value="1"/>
</dbReference>
<dbReference type="GO" id="GO:0000932">
    <property type="term" value="C:P-body"/>
    <property type="evidence" value="ECO:0007669"/>
    <property type="project" value="UniProtKB-ARBA"/>
</dbReference>
<evidence type="ECO:0000313" key="2">
    <source>
        <dbReference type="Proteomes" id="UP001162087"/>
    </source>
</evidence>
<dbReference type="InterPro" id="IPR040992">
    <property type="entry name" value="XRN1_D1"/>
</dbReference>
<keyword evidence="2" id="KW-1185">Reference proteome</keyword>
<dbReference type="PANTHER" id="PTHR12341">
    <property type="entry name" value="5'-&gt;3' EXORIBONUCLEASE"/>
    <property type="match status" value="1"/>
</dbReference>
<dbReference type="EMBL" id="OX365902">
    <property type="protein sequence ID" value="CAI4061575.1"/>
    <property type="molecule type" value="Genomic_DNA"/>
</dbReference>
<dbReference type="InterPro" id="IPR014722">
    <property type="entry name" value="Rib_uL2_dom2"/>
</dbReference>
<dbReference type="GO" id="GO:0004534">
    <property type="term" value="F:5'-3' RNA exonuclease activity"/>
    <property type="evidence" value="ECO:0007669"/>
    <property type="project" value="TreeGrafter"/>
</dbReference>
<reference evidence="1" key="1">
    <citation type="submission" date="2022-10" db="EMBL/GenBank/DDBJ databases">
        <authorList>
            <person name="Byrne P K."/>
        </authorList>
    </citation>
    <scope>NUCLEOTIDE SEQUENCE</scope>
    <source>
        <strain evidence="1">IFO1802</strain>
    </source>
</reference>
<proteinExistence type="predicted"/>
<dbReference type="GO" id="GO:0003723">
    <property type="term" value="F:RNA binding"/>
    <property type="evidence" value="ECO:0007669"/>
    <property type="project" value="UniProtKB-KW"/>
</dbReference>
<dbReference type="GO" id="GO:0000184">
    <property type="term" value="P:nuclear-transcribed mRNA catabolic process, nonsense-mediated decay"/>
    <property type="evidence" value="ECO:0007669"/>
    <property type="project" value="UniProtKB-KW"/>
</dbReference>
<dbReference type="InterPro" id="IPR047008">
    <property type="entry name" value="XRN1_SH3_sf"/>
</dbReference>
<dbReference type="Pfam" id="PF18129">
    <property type="entry name" value="SH3_12"/>
    <property type="match status" value="1"/>
</dbReference>
<dbReference type="Gene3D" id="6.10.140.950">
    <property type="match status" value="2"/>
</dbReference>
<dbReference type="Gene3D" id="3.40.50.12390">
    <property type="match status" value="2"/>
</dbReference>
<sequence>MGIPKFFRYISERWPMILQLIEGTQIPEFDNLYLDMNSILHNCTHGNDDDVTKRLTEEEVFAKICTYIDHLFQTIKPNKIFYMAIDGVAPRAKMNQQRARRFRTAMDAEKAMKKAIENGDEIPKGEPFDSNSITPGTEFMAKLTKNLQYFIHDKISNDSKWREVQIIFSGHEVPGEGEHKIMNFIRHLKSQKDFNQNTRHCIYGLDADLIMLGLSTHGPHFALLREEVTFGRRNSEKKSLEHQNFYLLHLSLLREYMELEFKEIADEMRFEYDFERILDDFILVMFVIGNDFLPNLPDLHLNKGAFPVLLQTFKEALLHTDGYINEHGKINLKRLGVWLDYLSQFELLNFEKEDIDVEWFNKQLENISLDGERKRQRVGKKLLVKQQKKLIGSIKPWLMEQLQGKISPDLPDEKIPTLELPRDLDIKDHLEFLKEFAFDLGLFITHSKSKNTYSLKLDLDSINPDETDEEFQNRVNSTRKTIKKYQNAIIVEDKEELETEKTIYNERFEHWKHEYYRDKLKYASDCEERVTDLSKDYVEGLQWVLYYYYRGCPSWSWYYPHHYAPRISDLVKGLDQDIEFDLSKPFTPFQQLMAVLPERSKNLIPPAFRPLMYDEQSPIHDFYPAEVQLDKNGKTADWEAVVLISFVDEKRLIEAMQPYLSKLSPEEKTRNQFGKDLIYSFNPQVDVIYKSPLGGIFSDIEHNHCVEKEYVTVPLDSSDIRYGLLPNAKLGAEMLAGFPTLLSLPFTNSLEYNETMVFQQPSRQQSMVLQITDIYQMNNVTLEDFSKRHLNKVIYTRWPCLRESKLVSLTDGKTIYEYQESNDKKKTRFVSKPTDTQDKKLFNSLRNSMLRMYAKQKAVKLGPVEAIATVFPVTGLVRDHEGGYVKTFSSTPDYYPLQLVVESVVNEDERYKERGPIPIEEEFPLDSKVIFLGDYAYGGETTIDGYSSDRRLKITVEKKLLDSEPTIGKERLQMDHQAVQYFPSYIVSKNMHLHPLFLSKITSKFMITDATGKHINVGIPVKFEARHQKVLGYARRNPRGWEYSNLTINVLKEYRQTFPEFFYRLSKVGNDIPVLEDLFPNISTKEAMNSLDGVKQWLKYVSSKFIAVSLESDSLTKTSIAAVEEHIMKYAANIGGHERKQLAKVPRKAVLNPRSSFALLRSQKFDLGDRVVYIQDSGKVPIFSKGTVVGYTTLSSSLSIQVLFDNEIVAGNDFGGRLRTNRGLGLDASFLLNITNRQFIYHSKASKKVLDKKKQPYNKTNNTKAAHKTQPKPQSEEKLRKERAHDLLNYIKKDTNEKEAESEKDKKMTSQKSFKPAKKTLLKRPTQQNSPNSEIKQVDVISSEKASLNDPTVAGSIFNAVANQYSDGMGNHTNIPIPPHPMAMVGGPLLGANDTPGVALPYNIPPNFIAHPNGPHPLTSQQMPYPNMNGVPIPPPRGFGQPIPFSHPHHMANLPDQGSRIVVNEKESQDLKKIINGAHDINGLNADKIFKRSEQNETKTTSSAMAAEFQSPKPGNNGAEREKKSD</sequence>
<dbReference type="GO" id="GO:0016078">
    <property type="term" value="P:tRNA decay"/>
    <property type="evidence" value="ECO:0007669"/>
    <property type="project" value="UniProtKB-ARBA"/>
</dbReference>
<dbReference type="Pfam" id="PF03159">
    <property type="entry name" value="XRN_N"/>
    <property type="match status" value="1"/>
</dbReference>
<dbReference type="Gene3D" id="3.30.1370.250">
    <property type="match status" value="1"/>
</dbReference>
<name>A0AA35JGT2_SACK1</name>
<dbReference type="GO" id="GO:0048471">
    <property type="term" value="C:perinuclear region of cytoplasm"/>
    <property type="evidence" value="ECO:0007669"/>
    <property type="project" value="UniProtKB-SubCell"/>
</dbReference>
<dbReference type="Gene3D" id="2.170.260.40">
    <property type="match status" value="1"/>
</dbReference>
<gene>
    <name evidence="1" type="primary">SKDI07G0910</name>
    <name evidence="1" type="ORF">SKDI_07G0910</name>
</gene>
<dbReference type="GO" id="GO:0005634">
    <property type="term" value="C:nucleus"/>
    <property type="evidence" value="ECO:0007669"/>
    <property type="project" value="TreeGrafter"/>
</dbReference>
<dbReference type="InterPro" id="IPR016494">
    <property type="entry name" value="5_3_exoribonuclease_1"/>
</dbReference>
<dbReference type="InterPro" id="IPR041412">
    <property type="entry name" value="Xrn1_helical"/>
</dbReference>
<evidence type="ECO:0000313" key="1">
    <source>
        <dbReference type="EMBL" id="CAI4061575.1"/>
    </source>
</evidence>
<dbReference type="PANTHER" id="PTHR12341:SF7">
    <property type="entry name" value="5'-3' EXORIBONUCLEASE 1"/>
    <property type="match status" value="1"/>
</dbReference>
<dbReference type="InterPro" id="IPR004859">
    <property type="entry name" value="Xrn1_N"/>
</dbReference>
<dbReference type="Gene3D" id="2.30.30.750">
    <property type="match status" value="1"/>
</dbReference>
<accession>A0AA35JGT2</accession>
<protein>
    <submittedName>
        <fullName evidence="1">Uncharacterized protein</fullName>
    </submittedName>
</protein>